<proteinExistence type="predicted"/>
<dbReference type="SMART" id="SM00086">
    <property type="entry name" value="PAC"/>
    <property type="match status" value="2"/>
</dbReference>
<reference evidence="10" key="1">
    <citation type="journal article" date="2019" name="Int. J. Syst. Evol. Microbiol.">
        <title>The Global Catalogue of Microorganisms (GCM) 10K type strain sequencing project: providing services to taxonomists for standard genome sequencing and annotation.</title>
        <authorList>
            <consortium name="The Broad Institute Genomics Platform"/>
            <consortium name="The Broad Institute Genome Sequencing Center for Infectious Disease"/>
            <person name="Wu L."/>
            <person name="Ma J."/>
        </authorList>
    </citation>
    <scope>NUCLEOTIDE SEQUENCE [LARGE SCALE GENOMIC DNA]</scope>
    <source>
        <strain evidence="10">CGMCC 1.16444</strain>
    </source>
</reference>
<gene>
    <name evidence="9" type="ORF">ACFPFW_17555</name>
</gene>
<dbReference type="NCBIfam" id="TIGR00229">
    <property type="entry name" value="sensory_box"/>
    <property type="match status" value="2"/>
</dbReference>
<dbReference type="Gene3D" id="3.30.565.10">
    <property type="entry name" value="Histidine kinase-like ATPase, C-terminal domain"/>
    <property type="match status" value="1"/>
</dbReference>
<dbReference type="CDD" id="cd00082">
    <property type="entry name" value="HisKA"/>
    <property type="match status" value="1"/>
</dbReference>
<dbReference type="EMBL" id="JBHSJF010000008">
    <property type="protein sequence ID" value="MFC5069824.1"/>
    <property type="molecule type" value="Genomic_DNA"/>
</dbReference>
<name>A0ABV9Z872_9HYPH</name>
<dbReference type="SMART" id="SM00448">
    <property type="entry name" value="REC"/>
    <property type="match status" value="1"/>
</dbReference>
<dbReference type="InterPro" id="IPR003661">
    <property type="entry name" value="HisK_dim/P_dom"/>
</dbReference>
<dbReference type="InterPro" id="IPR000700">
    <property type="entry name" value="PAS-assoc_C"/>
</dbReference>
<feature type="domain" description="PAS" evidence="7">
    <location>
        <begin position="141"/>
        <end position="197"/>
    </location>
</feature>
<dbReference type="InterPro" id="IPR001610">
    <property type="entry name" value="PAC"/>
</dbReference>
<sequence length="644" mass="71223">MKAAGDHLASLGAEMRYKLLVDAVTDYAIYMLDPAGIISSWNSGAERFKGYVASEVIGSHFSLFYTSEDRERGEPERALATAEREGRFETEAWRVRKDGTRFWAHVVIDPIRDPKGRLIGFAKITRDNTERQAAREALLESERRFRILVQGVTDYAIYMLDPQGQVTNWNPGAERIKGYGVDEIIGQHFSRFYTPEDIATDLPNRALDTAAREGKFESEGWRVRKDGTRFRASVVIDAIRDDAGELVGFAKITRDVTEQHKSAEALAQAREALFQAQKLEAIGQLTGGVAHDFNNLLTVIVSSLDLLKRKVSEPREVRIVENALLAAERGAKLTNQLLAFARKQSLRLEKHNPNQLIDTFEPILRRAIGDTMSVGVTLSVGMRTAMLDVAQFEAALLNLVVNARDACGGTGSIEIATVVEEVVEPRRLLMSSIEPGHYVRVSVSDTGEGMSADVLARACEPFFTTKKIGEGTGLGLSQVYGFASQSEGHIDIHTRQGEGTTVTIYLPAGEPAEDTLARSRGGRTVLVVDDDEQVMIVAVELFESLGYDVLTAADAIIALEILKRDRPIDLLFTDVVMPRGMSGIDLFHEARRLRPEMKVMLSSGFPLPALEKANMQLGDTAFIAKPYRWTELVERLRGLELAPS</sequence>
<dbReference type="Gene3D" id="1.10.287.130">
    <property type="match status" value="1"/>
</dbReference>
<dbReference type="InterPro" id="IPR005467">
    <property type="entry name" value="His_kinase_dom"/>
</dbReference>
<keyword evidence="10" id="KW-1185">Reference proteome</keyword>
<dbReference type="Pfam" id="PF13426">
    <property type="entry name" value="PAS_9"/>
    <property type="match status" value="2"/>
</dbReference>
<dbReference type="SMART" id="SM00387">
    <property type="entry name" value="HATPase_c"/>
    <property type="match status" value="1"/>
</dbReference>
<feature type="domain" description="PAS" evidence="7">
    <location>
        <begin position="13"/>
        <end position="71"/>
    </location>
</feature>
<dbReference type="SUPFAM" id="SSF55785">
    <property type="entry name" value="PYP-like sensor domain (PAS domain)"/>
    <property type="match status" value="2"/>
</dbReference>
<dbReference type="PROSITE" id="PS50112">
    <property type="entry name" value="PAS"/>
    <property type="match status" value="2"/>
</dbReference>
<dbReference type="InterPro" id="IPR036890">
    <property type="entry name" value="HATPase_C_sf"/>
</dbReference>
<dbReference type="SUPFAM" id="SSF47384">
    <property type="entry name" value="Homodimeric domain of signal transducing histidine kinase"/>
    <property type="match status" value="1"/>
</dbReference>
<evidence type="ECO:0000259" key="8">
    <source>
        <dbReference type="PROSITE" id="PS50113"/>
    </source>
</evidence>
<dbReference type="Gene3D" id="3.30.450.20">
    <property type="entry name" value="PAS domain"/>
    <property type="match status" value="2"/>
</dbReference>
<evidence type="ECO:0000256" key="4">
    <source>
        <dbReference type="PROSITE-ProRule" id="PRU00169"/>
    </source>
</evidence>
<feature type="modified residue" description="4-aspartylphosphate" evidence="4">
    <location>
        <position position="574"/>
    </location>
</feature>
<dbReference type="InterPro" id="IPR003594">
    <property type="entry name" value="HATPase_dom"/>
</dbReference>
<comment type="caution">
    <text evidence="9">The sequence shown here is derived from an EMBL/GenBank/DDBJ whole genome shotgun (WGS) entry which is preliminary data.</text>
</comment>
<dbReference type="InterPro" id="IPR000014">
    <property type="entry name" value="PAS"/>
</dbReference>
<keyword evidence="3 4" id="KW-0597">Phosphoprotein</keyword>
<accession>A0ABV9Z872</accession>
<protein>
    <recommendedName>
        <fullName evidence="2">histidine kinase</fullName>
        <ecNumber evidence="2">2.7.13.3</ecNumber>
    </recommendedName>
</protein>
<dbReference type="PROSITE" id="PS50110">
    <property type="entry name" value="RESPONSE_REGULATORY"/>
    <property type="match status" value="1"/>
</dbReference>
<evidence type="ECO:0000256" key="3">
    <source>
        <dbReference type="ARBA" id="ARBA00022553"/>
    </source>
</evidence>
<dbReference type="Pfam" id="PF02518">
    <property type="entry name" value="HATPase_c"/>
    <property type="match status" value="1"/>
</dbReference>
<dbReference type="PROSITE" id="PS50109">
    <property type="entry name" value="HIS_KIN"/>
    <property type="match status" value="1"/>
</dbReference>
<dbReference type="SUPFAM" id="SSF52172">
    <property type="entry name" value="CheY-like"/>
    <property type="match status" value="1"/>
</dbReference>
<feature type="domain" description="Histidine kinase" evidence="5">
    <location>
        <begin position="288"/>
        <end position="510"/>
    </location>
</feature>
<evidence type="ECO:0000259" key="5">
    <source>
        <dbReference type="PROSITE" id="PS50109"/>
    </source>
</evidence>
<dbReference type="InterPro" id="IPR036097">
    <property type="entry name" value="HisK_dim/P_sf"/>
</dbReference>
<evidence type="ECO:0000259" key="6">
    <source>
        <dbReference type="PROSITE" id="PS50110"/>
    </source>
</evidence>
<evidence type="ECO:0000259" key="7">
    <source>
        <dbReference type="PROSITE" id="PS50112"/>
    </source>
</evidence>
<evidence type="ECO:0000313" key="9">
    <source>
        <dbReference type="EMBL" id="MFC5069824.1"/>
    </source>
</evidence>
<evidence type="ECO:0000313" key="10">
    <source>
        <dbReference type="Proteomes" id="UP001595796"/>
    </source>
</evidence>
<dbReference type="InterPro" id="IPR001789">
    <property type="entry name" value="Sig_transdc_resp-reg_receiver"/>
</dbReference>
<dbReference type="PANTHER" id="PTHR43065">
    <property type="entry name" value="SENSOR HISTIDINE KINASE"/>
    <property type="match status" value="1"/>
</dbReference>
<dbReference type="Proteomes" id="UP001595796">
    <property type="component" value="Unassembled WGS sequence"/>
</dbReference>
<dbReference type="PRINTS" id="PR00344">
    <property type="entry name" value="BCTRLSENSOR"/>
</dbReference>
<organism evidence="9 10">
    <name type="scientific">Flaviflagellibacter deserti</name>
    <dbReference type="NCBI Taxonomy" id="2267266"/>
    <lineage>
        <taxon>Bacteria</taxon>
        <taxon>Pseudomonadati</taxon>
        <taxon>Pseudomonadota</taxon>
        <taxon>Alphaproteobacteria</taxon>
        <taxon>Hyphomicrobiales</taxon>
        <taxon>Flaviflagellibacter</taxon>
    </lineage>
</organism>
<dbReference type="Pfam" id="PF00072">
    <property type="entry name" value="Response_reg"/>
    <property type="match status" value="1"/>
</dbReference>
<dbReference type="RefSeq" id="WP_114957853.1">
    <property type="nucleotide sequence ID" value="NZ_JBHSJF010000008.1"/>
</dbReference>
<dbReference type="InterPro" id="IPR011006">
    <property type="entry name" value="CheY-like_superfamily"/>
</dbReference>
<dbReference type="InterPro" id="IPR004358">
    <property type="entry name" value="Sig_transdc_His_kin-like_C"/>
</dbReference>
<evidence type="ECO:0000256" key="2">
    <source>
        <dbReference type="ARBA" id="ARBA00012438"/>
    </source>
</evidence>
<dbReference type="Pfam" id="PF00512">
    <property type="entry name" value="HisKA"/>
    <property type="match status" value="1"/>
</dbReference>
<evidence type="ECO:0000256" key="1">
    <source>
        <dbReference type="ARBA" id="ARBA00000085"/>
    </source>
</evidence>
<feature type="domain" description="Response regulatory" evidence="6">
    <location>
        <begin position="524"/>
        <end position="640"/>
    </location>
</feature>
<dbReference type="PROSITE" id="PS50113">
    <property type="entry name" value="PAC"/>
    <property type="match status" value="2"/>
</dbReference>
<feature type="domain" description="PAC" evidence="8">
    <location>
        <begin position="216"/>
        <end position="268"/>
    </location>
</feature>
<dbReference type="EC" id="2.7.13.3" evidence="2"/>
<dbReference type="CDD" id="cd00130">
    <property type="entry name" value="PAS"/>
    <property type="match status" value="2"/>
</dbReference>
<dbReference type="Gene3D" id="3.40.50.2300">
    <property type="match status" value="1"/>
</dbReference>
<dbReference type="SUPFAM" id="SSF55874">
    <property type="entry name" value="ATPase domain of HSP90 chaperone/DNA topoisomerase II/histidine kinase"/>
    <property type="match status" value="1"/>
</dbReference>
<dbReference type="SMART" id="SM00091">
    <property type="entry name" value="PAS"/>
    <property type="match status" value="2"/>
</dbReference>
<comment type="catalytic activity">
    <reaction evidence="1">
        <text>ATP + protein L-histidine = ADP + protein N-phospho-L-histidine.</text>
        <dbReference type="EC" id="2.7.13.3"/>
    </reaction>
</comment>
<dbReference type="SMART" id="SM00388">
    <property type="entry name" value="HisKA"/>
    <property type="match status" value="1"/>
</dbReference>
<dbReference type="PANTHER" id="PTHR43065:SF49">
    <property type="entry name" value="HISTIDINE KINASE"/>
    <property type="match status" value="1"/>
</dbReference>
<feature type="domain" description="PAC" evidence="8">
    <location>
        <begin position="88"/>
        <end position="140"/>
    </location>
</feature>
<dbReference type="InterPro" id="IPR035965">
    <property type="entry name" value="PAS-like_dom_sf"/>
</dbReference>